<evidence type="ECO:0000313" key="11">
    <source>
        <dbReference type="Proteomes" id="UP000799324"/>
    </source>
</evidence>
<dbReference type="InterPro" id="IPR013087">
    <property type="entry name" value="Znf_C2H2_type"/>
</dbReference>
<gene>
    <name evidence="10" type="ORF">K491DRAFT_654545</name>
</gene>
<evidence type="ECO:0000259" key="9">
    <source>
        <dbReference type="PROSITE" id="PS50157"/>
    </source>
</evidence>
<organism evidence="10 11">
    <name type="scientific">Lophiostoma macrostomum CBS 122681</name>
    <dbReference type="NCBI Taxonomy" id="1314788"/>
    <lineage>
        <taxon>Eukaryota</taxon>
        <taxon>Fungi</taxon>
        <taxon>Dikarya</taxon>
        <taxon>Ascomycota</taxon>
        <taxon>Pezizomycotina</taxon>
        <taxon>Dothideomycetes</taxon>
        <taxon>Pleosporomycetidae</taxon>
        <taxon>Pleosporales</taxon>
        <taxon>Lophiostomataceae</taxon>
        <taxon>Lophiostoma</taxon>
    </lineage>
</organism>
<dbReference type="AlphaFoldDB" id="A0A6A6TCW9"/>
<dbReference type="Gene3D" id="3.30.160.60">
    <property type="entry name" value="Classic Zinc Finger"/>
    <property type="match status" value="3"/>
</dbReference>
<evidence type="ECO:0000313" key="10">
    <source>
        <dbReference type="EMBL" id="KAF2657492.1"/>
    </source>
</evidence>
<dbReference type="InterPro" id="IPR043359">
    <property type="entry name" value="GLI-like"/>
</dbReference>
<keyword evidence="3" id="KW-0677">Repeat</keyword>
<sequence length="435" mass="48963">MESPNSDLSDYASDDFPEDVKGRRLSSHTPDHEPSGRPSKRPRLNHRAPSDPPTMNLPPTDDLGEISEDTDGSVPASPHHPGMSADDEYGQDQVTVCKWDGCDAGDLDNMDNLVEHLHEDHIQARQKKYSCEWSDCNRKGIPHASGYALRAHMRSHTREKPFYCTLPECDRSFTRSDALAKHMRTVHETEALRPSDPVPKHHSSNPLNKFQRLRLVFNAEGKKEKAQDSTPASPTLHPPPSVTGPGPGAVPLPSDAEYAHNNIIYMQDLASPHAPTMVQFPPDIAFTDQELALPAPDLFRLLRRQLLWATQEGEQLRAEADVLEKKRKREWEAKELLFENIMEAEFAKSRRKRMEEGVIDEPENLGTLLEEDIVPSKKLAIDARAGKMPWWRDDGWIAKLAEAKDFKESVLEKVHTPEVRQEDLKAEGAGVEEAS</sequence>
<feature type="domain" description="C2H2-type" evidence="9">
    <location>
        <begin position="162"/>
        <end position="192"/>
    </location>
</feature>
<dbReference type="FunFam" id="3.30.160.60:FF:000201">
    <property type="entry name" value="C2H2 finger domain protein (Gli3)"/>
    <property type="match status" value="1"/>
</dbReference>
<evidence type="ECO:0000256" key="2">
    <source>
        <dbReference type="ARBA" id="ARBA00022723"/>
    </source>
</evidence>
<dbReference type="InterPro" id="IPR036236">
    <property type="entry name" value="Znf_C2H2_sf"/>
</dbReference>
<reference evidence="10" key="1">
    <citation type="journal article" date="2020" name="Stud. Mycol.">
        <title>101 Dothideomycetes genomes: a test case for predicting lifestyles and emergence of pathogens.</title>
        <authorList>
            <person name="Haridas S."/>
            <person name="Albert R."/>
            <person name="Binder M."/>
            <person name="Bloem J."/>
            <person name="Labutti K."/>
            <person name="Salamov A."/>
            <person name="Andreopoulos B."/>
            <person name="Baker S."/>
            <person name="Barry K."/>
            <person name="Bills G."/>
            <person name="Bluhm B."/>
            <person name="Cannon C."/>
            <person name="Castanera R."/>
            <person name="Culley D."/>
            <person name="Daum C."/>
            <person name="Ezra D."/>
            <person name="Gonzalez J."/>
            <person name="Henrissat B."/>
            <person name="Kuo A."/>
            <person name="Liang C."/>
            <person name="Lipzen A."/>
            <person name="Lutzoni F."/>
            <person name="Magnuson J."/>
            <person name="Mondo S."/>
            <person name="Nolan M."/>
            <person name="Ohm R."/>
            <person name="Pangilinan J."/>
            <person name="Park H.-J."/>
            <person name="Ramirez L."/>
            <person name="Alfaro M."/>
            <person name="Sun H."/>
            <person name="Tritt A."/>
            <person name="Yoshinaga Y."/>
            <person name="Zwiers L.-H."/>
            <person name="Turgeon B."/>
            <person name="Goodwin S."/>
            <person name="Spatafora J."/>
            <person name="Crous P."/>
            <person name="Grigoriev I."/>
        </authorList>
    </citation>
    <scope>NUCLEOTIDE SEQUENCE</scope>
    <source>
        <strain evidence="10">CBS 122681</strain>
    </source>
</reference>
<name>A0A6A6TCW9_9PLEO</name>
<evidence type="ECO:0000256" key="8">
    <source>
        <dbReference type="SAM" id="MobiDB-lite"/>
    </source>
</evidence>
<dbReference type="GO" id="GO:0000981">
    <property type="term" value="F:DNA-binding transcription factor activity, RNA polymerase II-specific"/>
    <property type="evidence" value="ECO:0007669"/>
    <property type="project" value="TreeGrafter"/>
</dbReference>
<comment type="subcellular location">
    <subcellularLocation>
        <location evidence="1">Nucleus</location>
    </subcellularLocation>
</comment>
<dbReference type="OrthoDB" id="3214149at2759"/>
<evidence type="ECO:0000256" key="1">
    <source>
        <dbReference type="ARBA" id="ARBA00004123"/>
    </source>
</evidence>
<dbReference type="GO" id="GO:0008270">
    <property type="term" value="F:zinc ion binding"/>
    <property type="evidence" value="ECO:0007669"/>
    <property type="project" value="UniProtKB-KW"/>
</dbReference>
<dbReference type="SUPFAM" id="SSF57667">
    <property type="entry name" value="beta-beta-alpha zinc fingers"/>
    <property type="match status" value="1"/>
</dbReference>
<dbReference type="GO" id="GO:0005634">
    <property type="term" value="C:nucleus"/>
    <property type="evidence" value="ECO:0007669"/>
    <property type="project" value="UniProtKB-SubCell"/>
</dbReference>
<dbReference type="InterPro" id="IPR056436">
    <property type="entry name" value="Znf-C2H2_ZIC1-5/GLI1-3-like"/>
</dbReference>
<dbReference type="FunFam" id="3.30.160.60:FF:000031">
    <property type="entry name" value="GLI family zinc finger 3"/>
    <property type="match status" value="1"/>
</dbReference>
<keyword evidence="5" id="KW-0862">Zinc</keyword>
<keyword evidence="6" id="KW-0539">Nucleus</keyword>
<dbReference type="PROSITE" id="PS00028">
    <property type="entry name" value="ZINC_FINGER_C2H2_1"/>
    <property type="match status" value="1"/>
</dbReference>
<dbReference type="PANTHER" id="PTHR45718:SF4">
    <property type="entry name" value="TRANSCRIPTIONAL ACTIVATOR CUBITUS INTERRUPTUS"/>
    <property type="match status" value="1"/>
</dbReference>
<dbReference type="SMART" id="SM00355">
    <property type="entry name" value="ZnF_C2H2"/>
    <property type="match status" value="3"/>
</dbReference>
<evidence type="ECO:0000256" key="5">
    <source>
        <dbReference type="ARBA" id="ARBA00022833"/>
    </source>
</evidence>
<protein>
    <recommendedName>
        <fullName evidence="9">C2H2-type domain-containing protein</fullName>
    </recommendedName>
</protein>
<evidence type="ECO:0000256" key="7">
    <source>
        <dbReference type="PROSITE-ProRule" id="PRU00042"/>
    </source>
</evidence>
<dbReference type="GO" id="GO:0000978">
    <property type="term" value="F:RNA polymerase II cis-regulatory region sequence-specific DNA binding"/>
    <property type="evidence" value="ECO:0007669"/>
    <property type="project" value="TreeGrafter"/>
</dbReference>
<feature type="compositionally biased region" description="Acidic residues" evidence="8">
    <location>
        <begin position="62"/>
        <end position="71"/>
    </location>
</feature>
<keyword evidence="4 7" id="KW-0863">Zinc-finger</keyword>
<feature type="region of interest" description="Disordered" evidence="8">
    <location>
        <begin position="1"/>
        <end position="88"/>
    </location>
</feature>
<evidence type="ECO:0000256" key="6">
    <source>
        <dbReference type="ARBA" id="ARBA00023242"/>
    </source>
</evidence>
<dbReference type="PROSITE" id="PS50157">
    <property type="entry name" value="ZINC_FINGER_C2H2_2"/>
    <property type="match status" value="1"/>
</dbReference>
<keyword evidence="2" id="KW-0479">Metal-binding</keyword>
<dbReference type="Pfam" id="PF23561">
    <property type="entry name" value="zf-C2H2_15"/>
    <property type="match status" value="1"/>
</dbReference>
<evidence type="ECO:0000256" key="3">
    <source>
        <dbReference type="ARBA" id="ARBA00022737"/>
    </source>
</evidence>
<proteinExistence type="predicted"/>
<dbReference type="Proteomes" id="UP000799324">
    <property type="component" value="Unassembled WGS sequence"/>
</dbReference>
<keyword evidence="11" id="KW-1185">Reference proteome</keyword>
<dbReference type="Pfam" id="PF00096">
    <property type="entry name" value="zf-C2H2"/>
    <property type="match status" value="1"/>
</dbReference>
<dbReference type="PANTHER" id="PTHR45718">
    <property type="entry name" value="TRANSCRIPTIONAL ACTIVATOR CUBITUS INTERRUPTUS"/>
    <property type="match status" value="1"/>
</dbReference>
<dbReference type="EMBL" id="MU004324">
    <property type="protein sequence ID" value="KAF2657492.1"/>
    <property type="molecule type" value="Genomic_DNA"/>
</dbReference>
<feature type="region of interest" description="Disordered" evidence="8">
    <location>
        <begin position="221"/>
        <end position="254"/>
    </location>
</feature>
<evidence type="ECO:0000256" key="4">
    <source>
        <dbReference type="ARBA" id="ARBA00022771"/>
    </source>
</evidence>
<accession>A0A6A6TCW9</accession>